<dbReference type="Proteomes" id="UP001519460">
    <property type="component" value="Unassembled WGS sequence"/>
</dbReference>
<dbReference type="InterPro" id="IPR000092">
    <property type="entry name" value="Polyprenyl_synt"/>
</dbReference>
<comment type="similarity">
    <text evidence="1">Belongs to the FPP/GGPP synthase family.</text>
</comment>
<dbReference type="PANTHER" id="PTHR12001">
    <property type="entry name" value="GERANYLGERANYL PYROPHOSPHATE SYNTHASE"/>
    <property type="match status" value="1"/>
</dbReference>
<proteinExistence type="inferred from homology"/>
<dbReference type="AlphaFoldDB" id="A0ABD0LKK3"/>
<organism evidence="2 3">
    <name type="scientific">Batillaria attramentaria</name>
    <dbReference type="NCBI Taxonomy" id="370345"/>
    <lineage>
        <taxon>Eukaryota</taxon>
        <taxon>Metazoa</taxon>
        <taxon>Spiralia</taxon>
        <taxon>Lophotrochozoa</taxon>
        <taxon>Mollusca</taxon>
        <taxon>Gastropoda</taxon>
        <taxon>Caenogastropoda</taxon>
        <taxon>Sorbeoconcha</taxon>
        <taxon>Cerithioidea</taxon>
        <taxon>Batillariidae</taxon>
        <taxon>Batillaria</taxon>
    </lineage>
</organism>
<evidence type="ECO:0000313" key="2">
    <source>
        <dbReference type="EMBL" id="KAK7500066.1"/>
    </source>
</evidence>
<keyword evidence="1" id="KW-0808">Transferase</keyword>
<dbReference type="SUPFAM" id="SSF48576">
    <property type="entry name" value="Terpenoid synthases"/>
    <property type="match status" value="1"/>
</dbReference>
<name>A0ABD0LKK3_9CAEN</name>
<dbReference type="PANTHER" id="PTHR12001:SF55">
    <property type="entry name" value="ALL TRANS-POLYPRENYL-DIPHOSPHATE SYNTHASE PDSS2"/>
    <property type="match status" value="1"/>
</dbReference>
<gene>
    <name evidence="2" type="ORF">BaRGS_00008613</name>
</gene>
<dbReference type="InterPro" id="IPR008949">
    <property type="entry name" value="Isoprenoid_synthase_dom_sf"/>
</dbReference>
<dbReference type="Gene3D" id="1.10.600.10">
    <property type="entry name" value="Farnesyl Diphosphate Synthase"/>
    <property type="match status" value="1"/>
</dbReference>
<protein>
    <recommendedName>
        <fullName evidence="4">Decaprenyl-diphosphate synthase subunit 2</fullName>
    </recommendedName>
</protein>
<reference evidence="2 3" key="1">
    <citation type="journal article" date="2023" name="Sci. Data">
        <title>Genome assembly of the Korean intertidal mud-creeper Batillaria attramentaria.</title>
        <authorList>
            <person name="Patra A.K."/>
            <person name="Ho P.T."/>
            <person name="Jun S."/>
            <person name="Lee S.J."/>
            <person name="Kim Y."/>
            <person name="Won Y.J."/>
        </authorList>
    </citation>
    <scope>NUCLEOTIDE SEQUENCE [LARGE SCALE GENOMIC DNA]</scope>
    <source>
        <strain evidence="2">Wonlab-2016</strain>
    </source>
</reference>
<dbReference type="EMBL" id="JACVVK020000039">
    <property type="protein sequence ID" value="KAK7500066.1"/>
    <property type="molecule type" value="Genomic_DNA"/>
</dbReference>
<accession>A0ABD0LKK3</accession>
<keyword evidence="3" id="KW-1185">Reference proteome</keyword>
<sequence>MAQAAKKLCPTLHCLLKRQSPQRLHSVKLRDLLHGCKHNCQYQPARCMGILGFSKPSEWNKVVSDAERIVGYPTSFLSLRCLLSDELSNVALQMRKLVGTKHPLLQTAKDLIYDGKHGLQTRGLIVLLLSKAAGPAPGMDVTEHDLVSGIFPSQRSLAEITEIIHTANLIHKGVVNMADLSPNDGLPADMEFGNKMAVLSGDFLLASACTGLAELGNTKVVELIAGAIGDLMEAEFTGFTDRQGNPTLPAAVTFSDWVKQTYLQSGSLLAKSCRAAMKLASHSSDMQQMAYDYGLNTAYVQQLSEDVKTFTKGEHSEVRVTSAPVILLQEQHPDTAELVLRQGKSDTKQLLTAVQGSGVLTECRRLCDEYSTKAVGALAAFRNSDAKSALVNMVHAIRRV</sequence>
<comment type="caution">
    <text evidence="2">The sequence shown here is derived from an EMBL/GenBank/DDBJ whole genome shotgun (WGS) entry which is preliminary data.</text>
</comment>
<evidence type="ECO:0000256" key="1">
    <source>
        <dbReference type="RuleBase" id="RU004466"/>
    </source>
</evidence>
<dbReference type="GO" id="GO:0016740">
    <property type="term" value="F:transferase activity"/>
    <property type="evidence" value="ECO:0007669"/>
    <property type="project" value="UniProtKB-KW"/>
</dbReference>
<evidence type="ECO:0000313" key="3">
    <source>
        <dbReference type="Proteomes" id="UP001519460"/>
    </source>
</evidence>
<dbReference type="Pfam" id="PF00348">
    <property type="entry name" value="polyprenyl_synt"/>
    <property type="match status" value="1"/>
</dbReference>
<evidence type="ECO:0008006" key="4">
    <source>
        <dbReference type="Google" id="ProtNLM"/>
    </source>
</evidence>